<proteinExistence type="predicted"/>
<sequence length="174" mass="18796">MVEVVICEIMVPYEAGEKINESTLFIVLTGGISPMQIGDYFESYEKASDSLGGSYFVVSSSRNQGFFETKATAPQDPILKGGVKYESNSVIAFEPDIGVAVIELIVWEGEGGHAKRSESQPVSPYILAQLGMGRLSVLEIFSQRDQARSSLLALKARRDAGVSCRGNLGSDHSI</sequence>
<gene>
    <name evidence="1" type="ORF">PNQ69_04645</name>
</gene>
<evidence type="ECO:0000313" key="1">
    <source>
        <dbReference type="EMBL" id="MDS9992048.1"/>
    </source>
</evidence>
<comment type="caution">
    <text evidence="1">The sequence shown here is derived from an EMBL/GenBank/DDBJ whole genome shotgun (WGS) entry which is preliminary data.</text>
</comment>
<dbReference type="EMBL" id="JAQMHB010000001">
    <property type="protein sequence ID" value="MDS9992048.1"/>
    <property type="molecule type" value="Genomic_DNA"/>
</dbReference>
<dbReference type="Proteomes" id="UP001260534">
    <property type="component" value="Unassembled WGS sequence"/>
</dbReference>
<keyword evidence="2" id="KW-1185">Reference proteome</keyword>
<name>A0ABU2I327_9XANT</name>
<evidence type="ECO:0000313" key="2">
    <source>
        <dbReference type="Proteomes" id="UP001260534"/>
    </source>
</evidence>
<reference evidence="1 2" key="1">
    <citation type="submission" date="2023-01" db="EMBL/GenBank/DDBJ databases">
        <title>Xanthomonas hawaiianensis sp. nov. isolated from Araceae family in Hawaii.</title>
        <authorList>
            <person name="Chunag S.-C."/>
            <person name="Dobhal S."/>
            <person name="Alvarez A."/>
            <person name="Arif M."/>
        </authorList>
    </citation>
    <scope>NUCLEOTIDE SEQUENCE [LARGE SCALE GENOMIC DNA]</scope>
    <source>
        <strain evidence="1 2">A2111</strain>
    </source>
</reference>
<dbReference type="RefSeq" id="WP_209230619.1">
    <property type="nucleotide sequence ID" value="NZ_JAGHXG010000008.1"/>
</dbReference>
<protein>
    <submittedName>
        <fullName evidence="1">Uncharacterized protein</fullName>
    </submittedName>
</protein>
<organism evidence="1 2">
    <name type="scientific">Xanthomonas hawaiiensis</name>
    <dbReference type="NCBI Taxonomy" id="3003247"/>
    <lineage>
        <taxon>Bacteria</taxon>
        <taxon>Pseudomonadati</taxon>
        <taxon>Pseudomonadota</taxon>
        <taxon>Gammaproteobacteria</taxon>
        <taxon>Lysobacterales</taxon>
        <taxon>Lysobacteraceae</taxon>
        <taxon>Xanthomonas</taxon>
    </lineage>
</organism>
<accession>A0ABU2I327</accession>